<evidence type="ECO:0000313" key="2">
    <source>
        <dbReference type="Proteomes" id="UP001196413"/>
    </source>
</evidence>
<comment type="caution">
    <text evidence="1">The sequence shown here is derived from an EMBL/GenBank/DDBJ whole genome shotgun (WGS) entry which is preliminary data.</text>
</comment>
<organism evidence="1 2">
    <name type="scientific">Parelaphostrongylus tenuis</name>
    <name type="common">Meningeal worm</name>
    <dbReference type="NCBI Taxonomy" id="148309"/>
    <lineage>
        <taxon>Eukaryota</taxon>
        <taxon>Metazoa</taxon>
        <taxon>Ecdysozoa</taxon>
        <taxon>Nematoda</taxon>
        <taxon>Chromadorea</taxon>
        <taxon>Rhabditida</taxon>
        <taxon>Rhabditina</taxon>
        <taxon>Rhabditomorpha</taxon>
        <taxon>Strongyloidea</taxon>
        <taxon>Metastrongylidae</taxon>
        <taxon>Parelaphostrongylus</taxon>
    </lineage>
</organism>
<evidence type="ECO:0000313" key="1">
    <source>
        <dbReference type="EMBL" id="KAJ1348984.1"/>
    </source>
</evidence>
<name>A0AAD5QGV0_PARTN</name>
<keyword evidence="2" id="KW-1185">Reference proteome</keyword>
<sequence>MAFHRTLLLTAGECWKVEHGSTHAAIYSKYTSAAKHQALQQNHEWSRHPKRPASQFHQKQMVFRQFGHRISTIWIFRPTANL</sequence>
<dbReference type="AlphaFoldDB" id="A0AAD5QGV0"/>
<reference evidence="1" key="1">
    <citation type="submission" date="2021-06" db="EMBL/GenBank/DDBJ databases">
        <title>Parelaphostrongylus tenuis whole genome reference sequence.</title>
        <authorList>
            <person name="Garwood T.J."/>
            <person name="Larsen P.A."/>
            <person name="Fountain-Jones N.M."/>
            <person name="Garbe J.R."/>
            <person name="Macchietto M.G."/>
            <person name="Kania S.A."/>
            <person name="Gerhold R.W."/>
            <person name="Richards J.E."/>
            <person name="Wolf T.M."/>
        </authorList>
    </citation>
    <scope>NUCLEOTIDE SEQUENCE</scope>
    <source>
        <strain evidence="1">MNPRO001-30</strain>
        <tissue evidence="1">Meninges</tissue>
    </source>
</reference>
<protein>
    <submittedName>
        <fullName evidence="1">Uncharacterized protein</fullName>
    </submittedName>
</protein>
<proteinExistence type="predicted"/>
<accession>A0AAD5QGV0</accession>
<gene>
    <name evidence="1" type="ORF">KIN20_004400</name>
</gene>
<dbReference type="EMBL" id="JAHQIW010000590">
    <property type="protein sequence ID" value="KAJ1348984.1"/>
    <property type="molecule type" value="Genomic_DNA"/>
</dbReference>
<dbReference type="Proteomes" id="UP001196413">
    <property type="component" value="Unassembled WGS sequence"/>
</dbReference>